<evidence type="ECO:0000256" key="3">
    <source>
        <dbReference type="ARBA" id="ARBA00022833"/>
    </source>
</evidence>
<dbReference type="CDD" id="cd03378">
    <property type="entry name" value="beta_CA_cladeC"/>
    <property type="match status" value="1"/>
</dbReference>
<dbReference type="SMART" id="SM00947">
    <property type="entry name" value="Pro_CA"/>
    <property type="match status" value="1"/>
</dbReference>
<dbReference type="SUPFAM" id="SSF53056">
    <property type="entry name" value="beta-carbonic anhydrase, cab"/>
    <property type="match status" value="1"/>
</dbReference>
<dbReference type="InterPro" id="IPR015892">
    <property type="entry name" value="Carbonic_anhydrase_CS"/>
</dbReference>
<dbReference type="InterPro" id="IPR001765">
    <property type="entry name" value="Carbonic_anhydrase"/>
</dbReference>
<evidence type="ECO:0000256" key="5">
    <source>
        <dbReference type="ARBA" id="ARBA00024993"/>
    </source>
</evidence>
<feature type="signal peptide" evidence="7">
    <location>
        <begin position="1"/>
        <end position="30"/>
    </location>
</feature>
<keyword evidence="7" id="KW-0732">Signal</keyword>
<dbReference type="Gene3D" id="3.40.1050.10">
    <property type="entry name" value="Carbonic anhydrase"/>
    <property type="match status" value="1"/>
</dbReference>
<evidence type="ECO:0000313" key="9">
    <source>
        <dbReference type="Proteomes" id="UP000646749"/>
    </source>
</evidence>
<keyword evidence="3" id="KW-0862">Zinc</keyword>
<dbReference type="Proteomes" id="UP000646749">
    <property type="component" value="Unassembled WGS sequence"/>
</dbReference>
<dbReference type="PANTHER" id="PTHR11002">
    <property type="entry name" value="CARBONIC ANHYDRASE"/>
    <property type="match status" value="1"/>
</dbReference>
<keyword evidence="9" id="KW-1185">Reference proteome</keyword>
<comment type="similarity">
    <text evidence="1">Belongs to the beta-class carbonic anhydrase family.</text>
</comment>
<proteinExistence type="inferred from homology"/>
<comment type="catalytic activity">
    <reaction evidence="6">
        <text>hydrogencarbonate + H(+) = CO2 + H2O</text>
        <dbReference type="Rhea" id="RHEA:10748"/>
        <dbReference type="ChEBI" id="CHEBI:15377"/>
        <dbReference type="ChEBI" id="CHEBI:15378"/>
        <dbReference type="ChEBI" id="CHEBI:16526"/>
        <dbReference type="ChEBI" id="CHEBI:17544"/>
        <dbReference type="EC" id="4.2.1.1"/>
    </reaction>
</comment>
<dbReference type="InterPro" id="IPR036874">
    <property type="entry name" value="Carbonic_anhydrase_sf"/>
</dbReference>
<evidence type="ECO:0000256" key="7">
    <source>
        <dbReference type="SAM" id="SignalP"/>
    </source>
</evidence>
<keyword evidence="4" id="KW-0456">Lyase</keyword>
<dbReference type="Pfam" id="PF00484">
    <property type="entry name" value="Pro_CA"/>
    <property type="match status" value="1"/>
</dbReference>
<dbReference type="EC" id="4.2.1.1" evidence="2"/>
<comment type="function">
    <text evidence="5">Catalyzes the reversible hydration of carbon dioxide to form bicarbonate.</text>
</comment>
<dbReference type="InterPro" id="IPR006311">
    <property type="entry name" value="TAT_signal"/>
</dbReference>
<dbReference type="PROSITE" id="PS00704">
    <property type="entry name" value="PROK_CO2_ANHYDRASE_1"/>
    <property type="match status" value="1"/>
</dbReference>
<evidence type="ECO:0000256" key="4">
    <source>
        <dbReference type="ARBA" id="ARBA00023239"/>
    </source>
</evidence>
<sequence length="238" mass="24684">MKNFPRQSTLSRRSLLAAGGLTAVGTVALAGPATAQSAGDPPVDNPQAALARLLDGNRRFVQGQGRHPHQSPRRIHDLAAGQDPFAIVVGCADSRVPPEVLFDQGLGDLFDNRVAGNIVDTIMLGSIEYAVEHFASPLLVVLGHERCGAVSAAVDTIASGGTAPGSIQAIVEALRPVVEPLLGGTGDIVEAAVRANVLAQAQHLVEASEIIAEQVHAGHLEIVGARYDLDNGRVTLVS</sequence>
<accession>A0ABQ4DVD7</accession>
<comment type="caution">
    <text evidence="8">The sequence shown here is derived from an EMBL/GenBank/DDBJ whole genome shotgun (WGS) entry which is preliminary data.</text>
</comment>
<evidence type="ECO:0000256" key="2">
    <source>
        <dbReference type="ARBA" id="ARBA00012925"/>
    </source>
</evidence>
<dbReference type="EMBL" id="BONW01000004">
    <property type="protein sequence ID" value="GIG86428.1"/>
    <property type="molecule type" value="Genomic_DNA"/>
</dbReference>
<dbReference type="PROSITE" id="PS51318">
    <property type="entry name" value="TAT"/>
    <property type="match status" value="1"/>
</dbReference>
<dbReference type="RefSeq" id="WP_203865050.1">
    <property type="nucleotide sequence ID" value="NZ_BONW01000004.1"/>
</dbReference>
<feature type="chain" id="PRO_5046226126" description="carbonic anhydrase" evidence="7">
    <location>
        <begin position="31"/>
        <end position="238"/>
    </location>
</feature>
<dbReference type="PANTHER" id="PTHR11002:SF79">
    <property type="entry name" value="CARBONIC ANHYDRASE 2"/>
    <property type="match status" value="1"/>
</dbReference>
<name>A0ABQ4DVD7_9ACTN</name>
<evidence type="ECO:0000256" key="1">
    <source>
        <dbReference type="ARBA" id="ARBA00006217"/>
    </source>
</evidence>
<evidence type="ECO:0000313" key="8">
    <source>
        <dbReference type="EMBL" id="GIG86428.1"/>
    </source>
</evidence>
<organism evidence="8 9">
    <name type="scientific">Plantactinospora endophytica</name>
    <dbReference type="NCBI Taxonomy" id="673535"/>
    <lineage>
        <taxon>Bacteria</taxon>
        <taxon>Bacillati</taxon>
        <taxon>Actinomycetota</taxon>
        <taxon>Actinomycetes</taxon>
        <taxon>Micromonosporales</taxon>
        <taxon>Micromonosporaceae</taxon>
        <taxon>Plantactinospora</taxon>
    </lineage>
</organism>
<reference evidence="8 9" key="1">
    <citation type="submission" date="2021-01" db="EMBL/GenBank/DDBJ databases">
        <title>Whole genome shotgun sequence of Plantactinospora endophytica NBRC 110450.</title>
        <authorList>
            <person name="Komaki H."/>
            <person name="Tamura T."/>
        </authorList>
    </citation>
    <scope>NUCLEOTIDE SEQUENCE [LARGE SCALE GENOMIC DNA]</scope>
    <source>
        <strain evidence="8 9">NBRC 110450</strain>
    </source>
</reference>
<protein>
    <recommendedName>
        <fullName evidence="2">carbonic anhydrase</fullName>
        <ecNumber evidence="2">4.2.1.1</ecNumber>
    </recommendedName>
</protein>
<gene>
    <name evidence="8" type="ORF">Pen02_13640</name>
</gene>
<evidence type="ECO:0000256" key="6">
    <source>
        <dbReference type="ARBA" id="ARBA00048348"/>
    </source>
</evidence>